<feature type="transmembrane region" description="Helical" evidence="1">
    <location>
        <begin position="88"/>
        <end position="108"/>
    </location>
</feature>
<evidence type="ECO:0000313" key="2">
    <source>
        <dbReference type="EnsemblMetazoa" id="AFAF000568-PA"/>
    </source>
</evidence>
<keyword evidence="1" id="KW-0812">Transmembrane</keyword>
<dbReference type="EnsemblMetazoa" id="AFAF000568-RA">
    <property type="protein sequence ID" value="AFAF000568-PA"/>
    <property type="gene ID" value="AFAF000568"/>
</dbReference>
<keyword evidence="1" id="KW-1133">Transmembrane helix</keyword>
<evidence type="ECO:0000256" key="1">
    <source>
        <dbReference type="SAM" id="Phobius"/>
    </source>
</evidence>
<dbReference type="Proteomes" id="UP000075886">
    <property type="component" value="Unassembled WGS sequence"/>
</dbReference>
<protein>
    <submittedName>
        <fullName evidence="2">Uncharacterized protein</fullName>
    </submittedName>
</protein>
<reference evidence="3" key="1">
    <citation type="submission" date="2014-01" db="EMBL/GenBank/DDBJ databases">
        <title>The Genome Sequence of Anopheles farauti FAR1 (V2).</title>
        <authorList>
            <consortium name="The Broad Institute Genomics Platform"/>
            <person name="Neafsey D.E."/>
            <person name="Besansky N."/>
            <person name="Howell P."/>
            <person name="Walton C."/>
            <person name="Young S.K."/>
            <person name="Zeng Q."/>
            <person name="Gargeya S."/>
            <person name="Fitzgerald M."/>
            <person name="Haas B."/>
            <person name="Abouelleil A."/>
            <person name="Allen A.W."/>
            <person name="Alvarado L."/>
            <person name="Arachchi H.M."/>
            <person name="Berlin A.M."/>
            <person name="Chapman S.B."/>
            <person name="Gainer-Dewar J."/>
            <person name="Goldberg J."/>
            <person name="Griggs A."/>
            <person name="Gujja S."/>
            <person name="Hansen M."/>
            <person name="Howarth C."/>
            <person name="Imamovic A."/>
            <person name="Ireland A."/>
            <person name="Larimer J."/>
            <person name="McCowan C."/>
            <person name="Murphy C."/>
            <person name="Pearson M."/>
            <person name="Poon T.W."/>
            <person name="Priest M."/>
            <person name="Roberts A."/>
            <person name="Saif S."/>
            <person name="Shea T."/>
            <person name="Sisk P."/>
            <person name="Sykes S."/>
            <person name="Wortman J."/>
            <person name="Nusbaum C."/>
            <person name="Birren B."/>
        </authorList>
    </citation>
    <scope>NUCLEOTIDE SEQUENCE [LARGE SCALE GENOMIC DNA]</scope>
    <source>
        <strain evidence="3">FAR1</strain>
    </source>
</reference>
<proteinExistence type="predicted"/>
<name>A0A182Q0D9_9DIPT</name>
<keyword evidence="3" id="KW-1185">Reference proteome</keyword>
<sequence length="125" mass="13658">MSNRCLLHFNLENGYAYNRPQGASDSVHEAHHIYDTREIICAREEFEILGRKNSRTLALSCTLRLVALGSKFHSHVEVRHNISSECELAVVVVVVAVAVVAVAVAATYPNRPGMNPSAASVCVVK</sequence>
<organism evidence="2 3">
    <name type="scientific">Anopheles farauti</name>
    <dbReference type="NCBI Taxonomy" id="69004"/>
    <lineage>
        <taxon>Eukaryota</taxon>
        <taxon>Metazoa</taxon>
        <taxon>Ecdysozoa</taxon>
        <taxon>Arthropoda</taxon>
        <taxon>Hexapoda</taxon>
        <taxon>Insecta</taxon>
        <taxon>Pterygota</taxon>
        <taxon>Neoptera</taxon>
        <taxon>Endopterygota</taxon>
        <taxon>Diptera</taxon>
        <taxon>Nematocera</taxon>
        <taxon>Culicoidea</taxon>
        <taxon>Culicidae</taxon>
        <taxon>Anophelinae</taxon>
        <taxon>Anopheles</taxon>
    </lineage>
</organism>
<dbReference type="AlphaFoldDB" id="A0A182Q0D9"/>
<accession>A0A182Q0D9</accession>
<dbReference type="EMBL" id="AXCN02000673">
    <property type="status" value="NOT_ANNOTATED_CDS"/>
    <property type="molecule type" value="Genomic_DNA"/>
</dbReference>
<dbReference type="EMBL" id="AXCN02000674">
    <property type="status" value="NOT_ANNOTATED_CDS"/>
    <property type="molecule type" value="Genomic_DNA"/>
</dbReference>
<dbReference type="VEuPathDB" id="VectorBase:AFAF000568"/>
<keyword evidence="1" id="KW-0472">Membrane</keyword>
<reference evidence="2" key="2">
    <citation type="submission" date="2020-05" db="UniProtKB">
        <authorList>
            <consortium name="EnsemblMetazoa"/>
        </authorList>
    </citation>
    <scope>IDENTIFICATION</scope>
    <source>
        <strain evidence="2">FAR1</strain>
    </source>
</reference>
<evidence type="ECO:0000313" key="3">
    <source>
        <dbReference type="Proteomes" id="UP000075886"/>
    </source>
</evidence>